<dbReference type="Proteomes" id="UP000215027">
    <property type="component" value="Chromosome II"/>
</dbReference>
<dbReference type="InterPro" id="IPR055371">
    <property type="entry name" value="SpaA_PFL_dom_4"/>
</dbReference>
<proteinExistence type="predicted"/>
<gene>
    <name evidence="2" type="ORF">CFX0092_B0461</name>
</gene>
<dbReference type="Gene3D" id="2.40.128.190">
    <property type="match status" value="1"/>
</dbReference>
<name>A0A160T9M7_9CHLR</name>
<evidence type="ECO:0000313" key="2">
    <source>
        <dbReference type="EMBL" id="CUS05995.1"/>
    </source>
</evidence>
<dbReference type="Pfam" id="PF24514">
    <property type="entry name" value="SpaA_4"/>
    <property type="match status" value="1"/>
</dbReference>
<dbReference type="EMBL" id="LN890656">
    <property type="protein sequence ID" value="CUS05995.1"/>
    <property type="molecule type" value="Genomic_DNA"/>
</dbReference>
<sequence length="711" mass="76306">MDSSRRWYGIRAARPRRAALLLVLLLCLLLPAAAVLALSWNTQTVDSAGDVGTYPSLALDSAGRPRISYQDYTNEDLKYAAWNGTSWIVETVDSAGNVGWFTSLALNSAGRPRISYFDNNNTNLKYAAWNGTTWNVETVDSVGIVGADNSLALDSAGRPRISYYDASNGDLKYAAWNGTSWIIETVDSAGDVGWNTSLALDSTGRPRISYYDYDNNDLKYAAWNGTSWAVETVATAGGAGYHTSLALDSADRPRISYYDETNTNLKYAAWNGTSWVVTTVASAGDVGRFSSLALDSADRPRISYYDATNIVLKYAAWNGTSWAIETVTGDVGWFSSLALDACDNPRISEYDFTNLDLKYIAAGTCAAQAQLTVVKSVVGGPASWSFAFSGDLGPFNLSDEDDTQPFANLAPDDYTFSETADPDYTTTIACDNGDSSAGRSITVTLDAGDDVTCTVTNTFGPPPPASLLYIAPNFNNGVVGGVAYMDEDIVVNTLGTSNWAMYFDGSDVGITKNLTDFAFLPNGCLLMTFYGNQNVPGVGLVKPQDLVKFCPTSTGTTTAGTFSMYFDGSDVGLAAGGETIDAVDVRPNGDLVISTKGSSNIPRPPLAPLKAKKNDLLVFHGTQYGPTTTGTWDVYFSNLLVTGLKKENVISLYIDPAQGKYVSFWDGYNVGGVIGDANDIVIIHPNNSVTKFWEGSDWGYTGRVHGLHIGN</sequence>
<accession>A0A160T9M7</accession>
<reference evidence="2" key="1">
    <citation type="submission" date="2016-01" db="EMBL/GenBank/DDBJ databases">
        <authorList>
            <person name="Mcilroy J.S."/>
            <person name="Karst M S."/>
            <person name="Albertsen M."/>
        </authorList>
    </citation>
    <scope>NUCLEOTIDE SEQUENCE</scope>
    <source>
        <strain evidence="2">Cfx-K</strain>
    </source>
</reference>
<evidence type="ECO:0000259" key="1">
    <source>
        <dbReference type="Pfam" id="PF24514"/>
    </source>
</evidence>
<dbReference type="AlphaFoldDB" id="A0A160T9M7"/>
<protein>
    <recommendedName>
        <fullName evidence="1">SpaA-like prealbumin fold domain-containing protein</fullName>
    </recommendedName>
</protein>
<evidence type="ECO:0000313" key="3">
    <source>
        <dbReference type="Proteomes" id="UP000215027"/>
    </source>
</evidence>
<organism evidence="2 3">
    <name type="scientific">Candidatus Promineifilum breve</name>
    <dbReference type="NCBI Taxonomy" id="1806508"/>
    <lineage>
        <taxon>Bacteria</taxon>
        <taxon>Bacillati</taxon>
        <taxon>Chloroflexota</taxon>
        <taxon>Ardenticatenia</taxon>
        <taxon>Candidatus Promineifilales</taxon>
        <taxon>Candidatus Promineifilaceae</taxon>
        <taxon>Candidatus Promineifilum</taxon>
    </lineage>
</organism>
<feature type="domain" description="SpaA-like prealbumin fold" evidence="1">
    <location>
        <begin position="371"/>
        <end position="458"/>
    </location>
</feature>
<dbReference type="KEGG" id="pbf:CFX0092_B0461"/>
<dbReference type="RefSeq" id="WP_157913347.1">
    <property type="nucleotide sequence ID" value="NZ_LN890656.1"/>
</dbReference>
<dbReference type="Gene3D" id="2.120.10.70">
    <property type="entry name" value="Fucose-specific lectin"/>
    <property type="match status" value="1"/>
</dbReference>
<keyword evidence="3" id="KW-1185">Reference proteome</keyword>
<dbReference type="SUPFAM" id="SSF89372">
    <property type="entry name" value="Fucose-specific lectin"/>
    <property type="match status" value="2"/>
</dbReference>
<dbReference type="OrthoDB" id="136024at2"/>